<dbReference type="RefSeq" id="WP_071453390.1">
    <property type="nucleotide sequence ID" value="NZ_CP017675.1"/>
</dbReference>
<dbReference type="STRING" id="1188229.GlitD10_0388"/>
<keyword evidence="3" id="KW-0812">Transmembrane</keyword>
<proteinExistence type="predicted"/>
<dbReference type="GO" id="GO:0008460">
    <property type="term" value="F:dTDP-glucose 4,6-dehydratase activity"/>
    <property type="evidence" value="ECO:0007669"/>
    <property type="project" value="UniProtKB-EC"/>
</dbReference>
<evidence type="ECO:0000256" key="3">
    <source>
        <dbReference type="ARBA" id="ARBA00022692"/>
    </source>
</evidence>
<dbReference type="InterPro" id="IPR044516">
    <property type="entry name" value="UXS-like"/>
</dbReference>
<evidence type="ECO:0000313" key="15">
    <source>
        <dbReference type="Proteomes" id="UP000180235"/>
    </source>
</evidence>
<dbReference type="OrthoDB" id="9771073at2"/>
<dbReference type="KEGG" id="glt:GlitD10_0388"/>
<evidence type="ECO:0000259" key="13">
    <source>
        <dbReference type="Pfam" id="PF01370"/>
    </source>
</evidence>
<gene>
    <name evidence="14" type="primary">rffG</name>
    <name evidence="14" type="ORF">GlitD10_0388</name>
</gene>
<accession>A0A1J0A9U3</accession>
<organism evidence="14 15">
    <name type="scientific">Gloeomargarita lithophora Alchichica-D10</name>
    <dbReference type="NCBI Taxonomy" id="1188229"/>
    <lineage>
        <taxon>Bacteria</taxon>
        <taxon>Bacillati</taxon>
        <taxon>Cyanobacteriota</taxon>
        <taxon>Cyanophyceae</taxon>
        <taxon>Gloeomargaritales</taxon>
        <taxon>Gloeomargaritaceae</taxon>
        <taxon>Gloeomargarita</taxon>
    </lineage>
</organism>
<name>A0A1J0A9U3_9CYAN</name>
<dbReference type="GO" id="GO:0042732">
    <property type="term" value="P:D-xylose metabolic process"/>
    <property type="evidence" value="ECO:0007669"/>
    <property type="project" value="InterPro"/>
</dbReference>
<evidence type="ECO:0000256" key="12">
    <source>
        <dbReference type="ARBA" id="ARBA00037859"/>
    </source>
</evidence>
<evidence type="ECO:0000256" key="6">
    <source>
        <dbReference type="ARBA" id="ARBA00022989"/>
    </source>
</evidence>
<keyword evidence="10" id="KW-0325">Glycoprotein</keyword>
<evidence type="ECO:0000256" key="4">
    <source>
        <dbReference type="ARBA" id="ARBA00022793"/>
    </source>
</evidence>
<evidence type="ECO:0000256" key="9">
    <source>
        <dbReference type="ARBA" id="ARBA00023136"/>
    </source>
</evidence>
<keyword evidence="8" id="KW-0333">Golgi apparatus</keyword>
<dbReference type="FunFam" id="3.40.50.720:FF:000065">
    <property type="entry name" value="UDP-glucuronic acid decarboxylase 1"/>
    <property type="match status" value="1"/>
</dbReference>
<evidence type="ECO:0000256" key="10">
    <source>
        <dbReference type="ARBA" id="ARBA00023180"/>
    </source>
</evidence>
<dbReference type="InterPro" id="IPR001509">
    <property type="entry name" value="Epimerase_deHydtase"/>
</dbReference>
<dbReference type="GO" id="GO:0033320">
    <property type="term" value="P:UDP-D-xylose biosynthetic process"/>
    <property type="evidence" value="ECO:0007669"/>
    <property type="project" value="UniProtKB-UniPathway"/>
</dbReference>
<evidence type="ECO:0000256" key="11">
    <source>
        <dbReference type="ARBA" id="ARBA00023239"/>
    </source>
</evidence>
<comment type="subcellular location">
    <subcellularLocation>
        <location evidence="2">Golgi apparatus membrane</location>
        <topology evidence="2">Single-pass type II membrane protein</topology>
    </subcellularLocation>
    <subcellularLocation>
        <location evidence="12">Golgi apparatus</location>
        <location evidence="12">Golgi stack membrane</location>
    </subcellularLocation>
</comment>
<evidence type="ECO:0000256" key="1">
    <source>
        <dbReference type="ARBA" id="ARBA00001911"/>
    </source>
</evidence>
<dbReference type="CDD" id="cd05230">
    <property type="entry name" value="UGD_SDR_e"/>
    <property type="match status" value="1"/>
</dbReference>
<keyword evidence="6" id="KW-1133">Transmembrane helix</keyword>
<feature type="domain" description="NAD-dependent epimerase/dehydratase" evidence="13">
    <location>
        <begin position="5"/>
        <end position="231"/>
    </location>
</feature>
<evidence type="ECO:0000256" key="7">
    <source>
        <dbReference type="ARBA" id="ARBA00023027"/>
    </source>
</evidence>
<dbReference type="SUPFAM" id="SSF51735">
    <property type="entry name" value="NAD(P)-binding Rossmann-fold domains"/>
    <property type="match status" value="1"/>
</dbReference>
<keyword evidence="5" id="KW-0735">Signal-anchor</keyword>
<protein>
    <submittedName>
        <fullName evidence="14">UDP-glucuronate decarboxylase</fullName>
        <ecNumber evidence="14">4.2.1.46</ecNumber>
    </submittedName>
</protein>
<evidence type="ECO:0000256" key="8">
    <source>
        <dbReference type="ARBA" id="ARBA00023034"/>
    </source>
</evidence>
<keyword evidence="4" id="KW-0210">Decarboxylase</keyword>
<dbReference type="PANTHER" id="PTHR43078:SF6">
    <property type="entry name" value="UDP-GLUCURONIC ACID DECARBOXYLASE 1"/>
    <property type="match status" value="1"/>
</dbReference>
<sequence length="311" mass="35182">MGGTVLLTGAAGFVGSHLTDRLVRDDWRVIAVDNCSTGSWENLAHWHDHPQVQKIQHDVITPLAIDEPLDWVMHFASPASPPKYLALPLATLRVNSEGTFHLLELARRRGAQFFLASTSEVYGDPLEHPQREDYWGHVNCTGPRSVYDEAKRYAEAMTLAFHRQYGLSIRIIRIFNTHGPRMDILDGRVVTNFIHQALRGEPLTIYGNGNQTRSFQYVDDLIEGIVRLMAVNYPYPVNLGNPQELTVLELAQVIQELTGTQSVIKFHPLPQDDPQQRRPDITLAQTKLQWSPQVDLRTGLGHTIADIRQRC</sequence>
<reference evidence="14 15" key="1">
    <citation type="submission" date="2016-10" db="EMBL/GenBank/DDBJ databases">
        <title>Description of Gloeomargarita lithophora gen. nov., sp. nov., a thylakoid-bearing basal-branching cyanobacterium with intracellular carbonates, and proposal for Gloeomargaritales ord. nov.</title>
        <authorList>
            <person name="Moreira D."/>
            <person name="Tavera R."/>
            <person name="Benzerara K."/>
            <person name="Skouri-Panet F."/>
            <person name="Couradeau E."/>
            <person name="Gerard E."/>
            <person name="Loussert C."/>
            <person name="Novelo E."/>
            <person name="Zivanovic Y."/>
            <person name="Lopez-Garcia P."/>
        </authorList>
    </citation>
    <scope>NUCLEOTIDE SEQUENCE [LARGE SCALE GENOMIC DNA]</scope>
    <source>
        <strain evidence="14 15">D10</strain>
    </source>
</reference>
<keyword evidence="11 14" id="KW-0456">Lyase</keyword>
<dbReference type="UniPathway" id="UPA00796">
    <property type="reaction ID" value="UER00771"/>
</dbReference>
<dbReference type="GO" id="GO:0070403">
    <property type="term" value="F:NAD+ binding"/>
    <property type="evidence" value="ECO:0007669"/>
    <property type="project" value="InterPro"/>
</dbReference>
<evidence type="ECO:0000313" key="14">
    <source>
        <dbReference type="EMBL" id="APB32699.1"/>
    </source>
</evidence>
<dbReference type="GO" id="GO:0048040">
    <property type="term" value="F:UDP-glucuronate decarboxylase activity"/>
    <property type="evidence" value="ECO:0007669"/>
    <property type="project" value="TreeGrafter"/>
</dbReference>
<dbReference type="AlphaFoldDB" id="A0A1J0A9U3"/>
<dbReference type="InterPro" id="IPR036291">
    <property type="entry name" value="NAD(P)-bd_dom_sf"/>
</dbReference>
<keyword evidence="7" id="KW-0520">NAD</keyword>
<keyword evidence="9" id="KW-0472">Membrane</keyword>
<dbReference type="Gene3D" id="3.40.50.720">
    <property type="entry name" value="NAD(P)-binding Rossmann-like Domain"/>
    <property type="match status" value="1"/>
</dbReference>
<keyword evidence="15" id="KW-1185">Reference proteome</keyword>
<comment type="cofactor">
    <cofactor evidence="1">
        <name>NAD(+)</name>
        <dbReference type="ChEBI" id="CHEBI:57540"/>
    </cofactor>
</comment>
<evidence type="ECO:0000256" key="2">
    <source>
        <dbReference type="ARBA" id="ARBA00004323"/>
    </source>
</evidence>
<dbReference type="Pfam" id="PF01370">
    <property type="entry name" value="Epimerase"/>
    <property type="match status" value="1"/>
</dbReference>
<dbReference type="PANTHER" id="PTHR43078">
    <property type="entry name" value="UDP-GLUCURONIC ACID DECARBOXYLASE-RELATED"/>
    <property type="match status" value="1"/>
</dbReference>
<evidence type="ECO:0000256" key="5">
    <source>
        <dbReference type="ARBA" id="ARBA00022968"/>
    </source>
</evidence>
<dbReference type="Proteomes" id="UP000180235">
    <property type="component" value="Chromosome"/>
</dbReference>
<dbReference type="EMBL" id="CP017675">
    <property type="protein sequence ID" value="APB32699.1"/>
    <property type="molecule type" value="Genomic_DNA"/>
</dbReference>
<dbReference type="GO" id="GO:0005737">
    <property type="term" value="C:cytoplasm"/>
    <property type="evidence" value="ECO:0007669"/>
    <property type="project" value="TreeGrafter"/>
</dbReference>
<dbReference type="EC" id="4.2.1.46" evidence="14"/>